<gene>
    <name evidence="1" type="ORF">FHU39_004492</name>
</gene>
<organism evidence="1 2">
    <name type="scientific">Flexivirga oryzae</name>
    <dbReference type="NCBI Taxonomy" id="1794944"/>
    <lineage>
        <taxon>Bacteria</taxon>
        <taxon>Bacillati</taxon>
        <taxon>Actinomycetota</taxon>
        <taxon>Actinomycetes</taxon>
        <taxon>Micrococcales</taxon>
        <taxon>Dermacoccaceae</taxon>
        <taxon>Flexivirga</taxon>
    </lineage>
</organism>
<accession>A0A839N9L7</accession>
<protein>
    <submittedName>
        <fullName evidence="1">Uncharacterized protein</fullName>
    </submittedName>
</protein>
<sequence length="53" mass="5759">MLDLPWWNDFQTFELLGGVSAVMGFDDADDDIGAALLPAMSFLEHLHGLAHTG</sequence>
<comment type="caution">
    <text evidence="1">The sequence shown here is derived from an EMBL/GenBank/DDBJ whole genome shotgun (WGS) entry which is preliminary data.</text>
</comment>
<reference evidence="1 2" key="1">
    <citation type="submission" date="2020-08" db="EMBL/GenBank/DDBJ databases">
        <title>Sequencing the genomes of 1000 actinobacteria strains.</title>
        <authorList>
            <person name="Klenk H.-P."/>
        </authorList>
    </citation>
    <scope>NUCLEOTIDE SEQUENCE [LARGE SCALE GENOMIC DNA]</scope>
    <source>
        <strain evidence="1 2">DSM 105369</strain>
    </source>
</reference>
<evidence type="ECO:0000313" key="1">
    <source>
        <dbReference type="EMBL" id="MBB2894450.1"/>
    </source>
</evidence>
<keyword evidence="2" id="KW-1185">Reference proteome</keyword>
<dbReference type="EMBL" id="JACHVQ010000005">
    <property type="protein sequence ID" value="MBB2894450.1"/>
    <property type="molecule type" value="Genomic_DNA"/>
</dbReference>
<name>A0A839N9L7_9MICO</name>
<dbReference type="Proteomes" id="UP000559182">
    <property type="component" value="Unassembled WGS sequence"/>
</dbReference>
<dbReference type="AlphaFoldDB" id="A0A839N9L7"/>
<evidence type="ECO:0000313" key="2">
    <source>
        <dbReference type="Proteomes" id="UP000559182"/>
    </source>
</evidence>
<proteinExistence type="predicted"/>